<proteinExistence type="inferred from homology"/>
<keyword evidence="4 5" id="KW-0720">Serine protease</keyword>
<dbReference type="InterPro" id="IPR041489">
    <property type="entry name" value="PDZ_6"/>
</dbReference>
<dbReference type="AlphaFoldDB" id="A0A9E2L2J7"/>
<dbReference type="GO" id="GO:0030288">
    <property type="term" value="C:outer membrane-bounded periplasmic space"/>
    <property type="evidence" value="ECO:0007669"/>
    <property type="project" value="TreeGrafter"/>
</dbReference>
<dbReference type="CDD" id="cd06782">
    <property type="entry name" value="cpPDZ_CPP-like"/>
    <property type="match status" value="1"/>
</dbReference>
<dbReference type="Pfam" id="PF03572">
    <property type="entry name" value="Peptidase_S41"/>
    <property type="match status" value="1"/>
</dbReference>
<dbReference type="Pfam" id="PF17820">
    <property type="entry name" value="PDZ_6"/>
    <property type="match status" value="1"/>
</dbReference>
<dbReference type="InterPro" id="IPR005151">
    <property type="entry name" value="Tail-specific_protease"/>
</dbReference>
<feature type="domain" description="PDZ" evidence="7">
    <location>
        <begin position="97"/>
        <end position="176"/>
    </location>
</feature>
<dbReference type="SUPFAM" id="SSF50156">
    <property type="entry name" value="PDZ domain-like"/>
    <property type="match status" value="1"/>
</dbReference>
<dbReference type="SMART" id="SM00245">
    <property type="entry name" value="TSPc"/>
    <property type="match status" value="1"/>
</dbReference>
<organism evidence="8 9">
    <name type="scientific">Candidatus Treponema excrementipullorum</name>
    <dbReference type="NCBI Taxonomy" id="2838768"/>
    <lineage>
        <taxon>Bacteria</taxon>
        <taxon>Pseudomonadati</taxon>
        <taxon>Spirochaetota</taxon>
        <taxon>Spirochaetia</taxon>
        <taxon>Spirochaetales</taxon>
        <taxon>Treponemataceae</taxon>
        <taxon>Treponema</taxon>
    </lineage>
</organism>
<dbReference type="Gene3D" id="3.30.750.44">
    <property type="match status" value="1"/>
</dbReference>
<dbReference type="CDD" id="cd07560">
    <property type="entry name" value="Peptidase_S41_CPP"/>
    <property type="match status" value="1"/>
</dbReference>
<dbReference type="GO" id="GO:0008236">
    <property type="term" value="F:serine-type peptidase activity"/>
    <property type="evidence" value="ECO:0007669"/>
    <property type="project" value="UniProtKB-KW"/>
</dbReference>
<dbReference type="PANTHER" id="PTHR32060:SF30">
    <property type="entry name" value="CARBOXY-TERMINAL PROCESSING PROTEASE CTPA"/>
    <property type="match status" value="1"/>
</dbReference>
<dbReference type="Gene3D" id="2.30.42.10">
    <property type="match status" value="1"/>
</dbReference>
<dbReference type="InterPro" id="IPR001478">
    <property type="entry name" value="PDZ"/>
</dbReference>
<dbReference type="PANTHER" id="PTHR32060">
    <property type="entry name" value="TAIL-SPECIFIC PROTEASE"/>
    <property type="match status" value="1"/>
</dbReference>
<evidence type="ECO:0000256" key="6">
    <source>
        <dbReference type="SAM" id="Coils"/>
    </source>
</evidence>
<keyword evidence="2 5" id="KW-0645">Protease</keyword>
<dbReference type="GO" id="GO:0007165">
    <property type="term" value="P:signal transduction"/>
    <property type="evidence" value="ECO:0007669"/>
    <property type="project" value="TreeGrafter"/>
</dbReference>
<comment type="caution">
    <text evidence="8">The sequence shown here is derived from an EMBL/GenBank/DDBJ whole genome shotgun (WGS) entry which is preliminary data.</text>
</comment>
<dbReference type="Gene3D" id="3.90.226.10">
    <property type="entry name" value="2-enoyl-CoA Hydratase, Chain A, domain 1"/>
    <property type="match status" value="1"/>
</dbReference>
<evidence type="ECO:0000313" key="9">
    <source>
        <dbReference type="Proteomes" id="UP000823914"/>
    </source>
</evidence>
<keyword evidence="6" id="KW-0175">Coiled coil</keyword>
<dbReference type="InterPro" id="IPR036034">
    <property type="entry name" value="PDZ_sf"/>
</dbReference>
<reference evidence="8" key="2">
    <citation type="submission" date="2021-04" db="EMBL/GenBank/DDBJ databases">
        <authorList>
            <person name="Gilroy R."/>
        </authorList>
    </citation>
    <scope>NUCLEOTIDE SEQUENCE</scope>
    <source>
        <strain evidence="8">Gambia15-2214</strain>
    </source>
</reference>
<comment type="similarity">
    <text evidence="1 5">Belongs to the peptidase S41A family.</text>
</comment>
<dbReference type="InterPro" id="IPR029045">
    <property type="entry name" value="ClpP/crotonase-like_dom_sf"/>
</dbReference>
<evidence type="ECO:0000256" key="2">
    <source>
        <dbReference type="ARBA" id="ARBA00022670"/>
    </source>
</evidence>
<evidence type="ECO:0000259" key="7">
    <source>
        <dbReference type="PROSITE" id="PS50106"/>
    </source>
</evidence>
<dbReference type="GO" id="GO:0004175">
    <property type="term" value="F:endopeptidase activity"/>
    <property type="evidence" value="ECO:0007669"/>
    <property type="project" value="TreeGrafter"/>
</dbReference>
<accession>A0A9E2L2J7</accession>
<dbReference type="NCBIfam" id="TIGR00225">
    <property type="entry name" value="prc"/>
    <property type="match status" value="1"/>
</dbReference>
<dbReference type="InterPro" id="IPR004447">
    <property type="entry name" value="Peptidase_S41A"/>
</dbReference>
<dbReference type="SUPFAM" id="SSF52096">
    <property type="entry name" value="ClpP/crotonase"/>
    <property type="match status" value="1"/>
</dbReference>
<gene>
    <name evidence="8" type="ORF">IAA16_05825</name>
</gene>
<protein>
    <submittedName>
        <fullName evidence="8">S41 family peptidase</fullName>
    </submittedName>
</protein>
<feature type="coiled-coil region" evidence="6">
    <location>
        <begin position="475"/>
        <end position="502"/>
    </location>
</feature>
<keyword evidence="3 5" id="KW-0378">Hydrolase</keyword>
<dbReference type="Pfam" id="PF22694">
    <property type="entry name" value="CtpB_N-like"/>
    <property type="match status" value="1"/>
</dbReference>
<dbReference type="InterPro" id="IPR055210">
    <property type="entry name" value="CtpA/B_N"/>
</dbReference>
<sequence length="502" mass="55631">MFDSNTTLKKSWSGPLALMLVVLILVFLPGVSVFSQTAPSSSNDYDIKRREYIQLLSNVFDFVHRNYVDEVDPEILYQGAMEGLMNAFGDPYTTYMDLSLSRSISDTTSGNFGGVGLTITKAIESSADNPAYVEVSYPMEGTPGYLAGIQPGDKIIKIDGVDTSTITMDEVLNILRGEIGSPVDLVIRRGENMEFPVTLERALIEVPTVKYSMINDIGYLKIIEFTPLTPERVQEALDSFIAQDFKGLIIDLRNNPGGLITSVVDVADKFIDAGPIVSTKSRVVYENSVFTATKKNTTMPKGIPIVVLINRASASASEILAGALKDNHLAYLVGERTYGKGSVQNPIPLSNTDGIKLTIARYYTPSDTNIDKIGIPPDLEVLFPELTEQEEESYQKLMEDGVLSQKVTSADISEKEIAALADELYSKYPMEKSLLRRLIRLESDKYREPRLYDLDFDIQLNAALEVIKDENFAEKVAQSKTLKELQEEAELEMAENTSSEEQ</sequence>
<evidence type="ECO:0000256" key="5">
    <source>
        <dbReference type="RuleBase" id="RU004404"/>
    </source>
</evidence>
<dbReference type="EMBL" id="JAHLFV010000137">
    <property type="protein sequence ID" value="MBU3850065.1"/>
    <property type="molecule type" value="Genomic_DNA"/>
</dbReference>
<dbReference type="SMART" id="SM00228">
    <property type="entry name" value="PDZ"/>
    <property type="match status" value="1"/>
</dbReference>
<name>A0A9E2L2J7_9SPIR</name>
<dbReference type="GO" id="GO:0006508">
    <property type="term" value="P:proteolysis"/>
    <property type="evidence" value="ECO:0007669"/>
    <property type="project" value="UniProtKB-KW"/>
</dbReference>
<evidence type="ECO:0000256" key="1">
    <source>
        <dbReference type="ARBA" id="ARBA00009179"/>
    </source>
</evidence>
<reference evidence="8" key="1">
    <citation type="journal article" date="2021" name="PeerJ">
        <title>Extensive microbial diversity within the chicken gut microbiome revealed by metagenomics and culture.</title>
        <authorList>
            <person name="Gilroy R."/>
            <person name="Ravi A."/>
            <person name="Getino M."/>
            <person name="Pursley I."/>
            <person name="Horton D.L."/>
            <person name="Alikhan N.F."/>
            <person name="Baker D."/>
            <person name="Gharbi K."/>
            <person name="Hall N."/>
            <person name="Watson M."/>
            <person name="Adriaenssens E.M."/>
            <person name="Foster-Nyarko E."/>
            <person name="Jarju S."/>
            <person name="Secka A."/>
            <person name="Antonio M."/>
            <person name="Oren A."/>
            <person name="Chaudhuri R.R."/>
            <person name="La Ragione R."/>
            <person name="Hildebrand F."/>
            <person name="Pallen M.J."/>
        </authorList>
    </citation>
    <scope>NUCLEOTIDE SEQUENCE</scope>
    <source>
        <strain evidence="8">Gambia15-2214</strain>
    </source>
</reference>
<evidence type="ECO:0000256" key="3">
    <source>
        <dbReference type="ARBA" id="ARBA00022801"/>
    </source>
</evidence>
<evidence type="ECO:0000313" key="8">
    <source>
        <dbReference type="EMBL" id="MBU3850065.1"/>
    </source>
</evidence>
<dbReference type="PROSITE" id="PS50106">
    <property type="entry name" value="PDZ"/>
    <property type="match status" value="1"/>
</dbReference>
<dbReference type="Proteomes" id="UP000823914">
    <property type="component" value="Unassembled WGS sequence"/>
</dbReference>
<evidence type="ECO:0000256" key="4">
    <source>
        <dbReference type="ARBA" id="ARBA00022825"/>
    </source>
</evidence>